<feature type="domain" description="Peptidase C1A papain C-terminal" evidence="4">
    <location>
        <begin position="111"/>
        <end position="198"/>
    </location>
</feature>
<sequence length="198" mass="21883">MVLLKSMVVFAAWLTFAAGSAEFSDFMTKYGKVYRDATEHYKRMSIWQSNLAMIERHNVQARKGHHSYTMGMNQFGDMTEEEVRSTMFGYRQRQQSRQLSTSNFHSNLTALPASVDWKAKGYVTAVGNQSQCGNSWAFTATAALEGLNKKITGKLVALSVQNLMDCSSKQGNQGCSGGLIDKAFTYVKVNGGIDTDAS</sequence>
<reference evidence="6" key="1">
    <citation type="journal article" date="2019" name="bioRxiv">
        <title>The Genome of the Zebra Mussel, Dreissena polymorpha: A Resource for Invasive Species Research.</title>
        <authorList>
            <person name="McCartney M.A."/>
            <person name="Auch B."/>
            <person name="Kono T."/>
            <person name="Mallez S."/>
            <person name="Zhang Y."/>
            <person name="Obille A."/>
            <person name="Becker A."/>
            <person name="Abrahante J.E."/>
            <person name="Garbe J."/>
            <person name="Badalamenti J.P."/>
            <person name="Herman A."/>
            <person name="Mangelson H."/>
            <person name="Liachko I."/>
            <person name="Sullivan S."/>
            <person name="Sone E.D."/>
            <person name="Koren S."/>
            <person name="Silverstein K.A.T."/>
            <person name="Beckman K.B."/>
            <person name="Gohl D.M."/>
        </authorList>
    </citation>
    <scope>NUCLEOTIDE SEQUENCE</scope>
    <source>
        <strain evidence="6">Duluth1</strain>
        <tissue evidence="6">Whole animal</tissue>
    </source>
</reference>
<evidence type="ECO:0008006" key="8">
    <source>
        <dbReference type="Google" id="ProtNLM"/>
    </source>
</evidence>
<gene>
    <name evidence="6" type="ORF">DPMN_072782</name>
</gene>
<dbReference type="Proteomes" id="UP000828390">
    <property type="component" value="Unassembled WGS sequence"/>
</dbReference>
<reference evidence="6" key="2">
    <citation type="submission" date="2020-11" db="EMBL/GenBank/DDBJ databases">
        <authorList>
            <person name="McCartney M.A."/>
            <person name="Auch B."/>
            <person name="Kono T."/>
            <person name="Mallez S."/>
            <person name="Becker A."/>
            <person name="Gohl D.M."/>
            <person name="Silverstein K.A.T."/>
            <person name="Koren S."/>
            <person name="Bechman K.B."/>
            <person name="Herman A."/>
            <person name="Abrahante J.E."/>
            <person name="Garbe J."/>
        </authorList>
    </citation>
    <scope>NUCLEOTIDE SEQUENCE</scope>
    <source>
        <strain evidence="6">Duluth1</strain>
        <tissue evidence="6">Whole animal</tissue>
    </source>
</reference>
<dbReference type="EMBL" id="JAIWYP010000014">
    <property type="protein sequence ID" value="KAH3713019.1"/>
    <property type="molecule type" value="Genomic_DNA"/>
</dbReference>
<dbReference type="InterPro" id="IPR013128">
    <property type="entry name" value="Peptidase_C1A"/>
</dbReference>
<evidence type="ECO:0000256" key="3">
    <source>
        <dbReference type="SAM" id="SignalP"/>
    </source>
</evidence>
<keyword evidence="2" id="KW-1015">Disulfide bond</keyword>
<dbReference type="FunFam" id="3.90.70.10:FF:000332">
    <property type="entry name" value="Cathepsin L1"/>
    <property type="match status" value="1"/>
</dbReference>
<dbReference type="InterPro" id="IPR038765">
    <property type="entry name" value="Papain-like_cys_pep_sf"/>
</dbReference>
<evidence type="ECO:0000256" key="1">
    <source>
        <dbReference type="ARBA" id="ARBA00008455"/>
    </source>
</evidence>
<dbReference type="Pfam" id="PF00112">
    <property type="entry name" value="Peptidase_C1"/>
    <property type="match status" value="1"/>
</dbReference>
<dbReference type="SUPFAM" id="SSF54001">
    <property type="entry name" value="Cysteine proteinases"/>
    <property type="match status" value="1"/>
</dbReference>
<feature type="domain" description="Cathepsin propeptide inhibitor" evidence="5">
    <location>
        <begin position="23"/>
        <end position="83"/>
    </location>
</feature>
<feature type="signal peptide" evidence="3">
    <location>
        <begin position="1"/>
        <end position="19"/>
    </location>
</feature>
<evidence type="ECO:0000259" key="4">
    <source>
        <dbReference type="SMART" id="SM00645"/>
    </source>
</evidence>
<dbReference type="OrthoDB" id="10253408at2759"/>
<organism evidence="6 7">
    <name type="scientific">Dreissena polymorpha</name>
    <name type="common">Zebra mussel</name>
    <name type="synonym">Mytilus polymorpha</name>
    <dbReference type="NCBI Taxonomy" id="45954"/>
    <lineage>
        <taxon>Eukaryota</taxon>
        <taxon>Metazoa</taxon>
        <taxon>Spiralia</taxon>
        <taxon>Lophotrochozoa</taxon>
        <taxon>Mollusca</taxon>
        <taxon>Bivalvia</taxon>
        <taxon>Autobranchia</taxon>
        <taxon>Heteroconchia</taxon>
        <taxon>Euheterodonta</taxon>
        <taxon>Imparidentia</taxon>
        <taxon>Neoheterodontei</taxon>
        <taxon>Myida</taxon>
        <taxon>Dreissenoidea</taxon>
        <taxon>Dreissenidae</taxon>
        <taxon>Dreissena</taxon>
    </lineage>
</organism>
<keyword evidence="7" id="KW-1185">Reference proteome</keyword>
<keyword evidence="3" id="KW-0732">Signal</keyword>
<protein>
    <recommendedName>
        <fullName evidence="8">Cathepsin L</fullName>
    </recommendedName>
</protein>
<dbReference type="GO" id="GO:0008234">
    <property type="term" value="F:cysteine-type peptidase activity"/>
    <property type="evidence" value="ECO:0007669"/>
    <property type="project" value="InterPro"/>
</dbReference>
<evidence type="ECO:0000256" key="2">
    <source>
        <dbReference type="ARBA" id="ARBA00023157"/>
    </source>
</evidence>
<feature type="chain" id="PRO_5038449742" description="Cathepsin L" evidence="3">
    <location>
        <begin position="20"/>
        <end position="198"/>
    </location>
</feature>
<dbReference type="AlphaFoldDB" id="A0A9D4BXW3"/>
<name>A0A9D4BXW3_DREPO</name>
<comment type="caution">
    <text evidence="6">The sequence shown here is derived from an EMBL/GenBank/DDBJ whole genome shotgun (WGS) entry which is preliminary data.</text>
</comment>
<evidence type="ECO:0000313" key="6">
    <source>
        <dbReference type="EMBL" id="KAH3713019.1"/>
    </source>
</evidence>
<comment type="similarity">
    <text evidence="1">Belongs to the peptidase C1 family.</text>
</comment>
<proteinExistence type="inferred from homology"/>
<evidence type="ECO:0000259" key="5">
    <source>
        <dbReference type="SMART" id="SM00848"/>
    </source>
</evidence>
<dbReference type="GO" id="GO:0006508">
    <property type="term" value="P:proteolysis"/>
    <property type="evidence" value="ECO:0007669"/>
    <property type="project" value="InterPro"/>
</dbReference>
<dbReference type="SMART" id="SM00848">
    <property type="entry name" value="Inhibitor_I29"/>
    <property type="match status" value="1"/>
</dbReference>
<dbReference type="PANTHER" id="PTHR12411">
    <property type="entry name" value="CYSTEINE PROTEASE FAMILY C1-RELATED"/>
    <property type="match status" value="1"/>
</dbReference>
<dbReference type="Pfam" id="PF08246">
    <property type="entry name" value="Inhibitor_I29"/>
    <property type="match status" value="1"/>
</dbReference>
<dbReference type="InterPro" id="IPR000668">
    <property type="entry name" value="Peptidase_C1A_C"/>
</dbReference>
<dbReference type="InterPro" id="IPR013201">
    <property type="entry name" value="Prot_inhib_I29"/>
</dbReference>
<dbReference type="SMART" id="SM00645">
    <property type="entry name" value="Pept_C1"/>
    <property type="match status" value="1"/>
</dbReference>
<dbReference type="Gene3D" id="3.90.70.10">
    <property type="entry name" value="Cysteine proteinases"/>
    <property type="match status" value="1"/>
</dbReference>
<accession>A0A9D4BXW3</accession>
<evidence type="ECO:0000313" key="7">
    <source>
        <dbReference type="Proteomes" id="UP000828390"/>
    </source>
</evidence>